<proteinExistence type="predicted"/>
<feature type="domain" description="N-acetyltransferase" evidence="3">
    <location>
        <begin position="147"/>
        <end position="308"/>
    </location>
</feature>
<evidence type="ECO:0000256" key="1">
    <source>
        <dbReference type="ARBA" id="ARBA00022679"/>
    </source>
</evidence>
<keyword evidence="5" id="KW-1185">Reference proteome</keyword>
<evidence type="ECO:0000256" key="2">
    <source>
        <dbReference type="ARBA" id="ARBA00023315"/>
    </source>
</evidence>
<dbReference type="GO" id="GO:0016747">
    <property type="term" value="F:acyltransferase activity, transferring groups other than amino-acyl groups"/>
    <property type="evidence" value="ECO:0007669"/>
    <property type="project" value="InterPro"/>
</dbReference>
<keyword evidence="2" id="KW-0012">Acyltransferase</keyword>
<sequence length="308" mass="33092">MTMGHDLLTAQAERFAGLDPLLPRVRAVPEGDVLTAALPDGGRVAGLLLRSRNGPGTLPSLWSAREVHELVPLVGDAGSAGVEVLLRAWRHRFERVGLPDADSACVVVWPSRDAPVARVMLDHGLVPLSVLAVRVEPALPPQAGGEVRIRRATPADLDAVHELAMAELRYSALVGGAVVRQDAAALKRAALRARLLGRDPVWVAERDGVVLAVAECAWSDPDPSSWAVRLPPGRWGYVNCVSVLPGARGGGIGRRLMSVVHAEFARAGATGSYLYYHSPNPLSSAFWPRQGYRPLWTVWEVRPASALR</sequence>
<evidence type="ECO:0000313" key="5">
    <source>
        <dbReference type="Proteomes" id="UP000184501"/>
    </source>
</evidence>
<dbReference type="SUPFAM" id="SSF55729">
    <property type="entry name" value="Acyl-CoA N-acyltransferases (Nat)"/>
    <property type="match status" value="1"/>
</dbReference>
<evidence type="ECO:0000313" key="4">
    <source>
        <dbReference type="EMBL" id="SHE97277.1"/>
    </source>
</evidence>
<evidence type="ECO:0000259" key="3">
    <source>
        <dbReference type="PROSITE" id="PS51186"/>
    </source>
</evidence>
<dbReference type="STRING" id="2017.SAMN05444320_102133"/>
<gene>
    <name evidence="4" type="ORF">SAMN05444320_102133</name>
</gene>
<dbReference type="Gene3D" id="3.40.630.30">
    <property type="match status" value="1"/>
</dbReference>
<dbReference type="PANTHER" id="PTHR43877">
    <property type="entry name" value="AMINOALKYLPHOSPHONATE N-ACETYLTRANSFERASE-RELATED-RELATED"/>
    <property type="match status" value="1"/>
</dbReference>
<dbReference type="RefSeq" id="WP_143173990.1">
    <property type="nucleotide sequence ID" value="NZ_FQVN01000002.1"/>
</dbReference>
<dbReference type="OrthoDB" id="149709at2"/>
<dbReference type="InterPro" id="IPR016181">
    <property type="entry name" value="Acyl_CoA_acyltransferase"/>
</dbReference>
<dbReference type="AlphaFoldDB" id="A0A1M4XUL7"/>
<organism evidence="4 5">
    <name type="scientific">Streptoalloteichus hindustanus</name>
    <dbReference type="NCBI Taxonomy" id="2017"/>
    <lineage>
        <taxon>Bacteria</taxon>
        <taxon>Bacillati</taxon>
        <taxon>Actinomycetota</taxon>
        <taxon>Actinomycetes</taxon>
        <taxon>Pseudonocardiales</taxon>
        <taxon>Pseudonocardiaceae</taxon>
        <taxon>Streptoalloteichus</taxon>
    </lineage>
</organism>
<dbReference type="Pfam" id="PF00583">
    <property type="entry name" value="Acetyltransf_1"/>
    <property type="match status" value="1"/>
</dbReference>
<dbReference type="PANTHER" id="PTHR43877:SF1">
    <property type="entry name" value="ACETYLTRANSFERASE"/>
    <property type="match status" value="1"/>
</dbReference>
<dbReference type="EMBL" id="FQVN01000002">
    <property type="protein sequence ID" value="SHE97277.1"/>
    <property type="molecule type" value="Genomic_DNA"/>
</dbReference>
<dbReference type="InterPro" id="IPR000182">
    <property type="entry name" value="GNAT_dom"/>
</dbReference>
<accession>A0A1M4XUL7</accession>
<dbReference type="PROSITE" id="PS51186">
    <property type="entry name" value="GNAT"/>
    <property type="match status" value="1"/>
</dbReference>
<dbReference type="Proteomes" id="UP000184501">
    <property type="component" value="Unassembled WGS sequence"/>
</dbReference>
<protein>
    <submittedName>
        <fullName evidence="4">Acetyltransferase (GNAT) family protein</fullName>
    </submittedName>
</protein>
<reference evidence="4 5" key="1">
    <citation type="submission" date="2016-11" db="EMBL/GenBank/DDBJ databases">
        <authorList>
            <person name="Jaros S."/>
            <person name="Januszkiewicz K."/>
            <person name="Wedrychowicz H."/>
        </authorList>
    </citation>
    <scope>NUCLEOTIDE SEQUENCE [LARGE SCALE GENOMIC DNA]</scope>
    <source>
        <strain evidence="4 5">DSM 44523</strain>
    </source>
</reference>
<keyword evidence="1 4" id="KW-0808">Transferase</keyword>
<dbReference type="InterPro" id="IPR050832">
    <property type="entry name" value="Bact_Acetyltransf"/>
</dbReference>
<name>A0A1M4XUL7_STRHI</name>